<keyword evidence="9 11" id="KW-0460">Magnesium</keyword>
<evidence type="ECO:0000256" key="11">
    <source>
        <dbReference type="HAMAP-Rule" id="MF_00228"/>
    </source>
</evidence>
<dbReference type="GeneID" id="77843946"/>
<feature type="binding site" evidence="11">
    <location>
        <position position="187"/>
    </location>
    <ligand>
        <name>substrate</name>
    </ligand>
</feature>
<reference evidence="12 15" key="1">
    <citation type="submission" date="2015-01" db="EMBL/GenBank/DDBJ databases">
        <title>Genome sequences of high lactate-tolerant strain Salinicoccus roseus W12 with industrial interest.</title>
        <authorList>
            <person name="Wang H."/>
            <person name="Yu B."/>
        </authorList>
    </citation>
    <scope>NUCLEOTIDE SEQUENCE [LARGE SCALE GENOMIC DNA]</scope>
    <source>
        <strain evidence="12 15">W12</strain>
    </source>
</reference>
<dbReference type="GO" id="GO:0009228">
    <property type="term" value="P:thiamine biosynthetic process"/>
    <property type="evidence" value="ECO:0007669"/>
    <property type="project" value="UniProtKB-KW"/>
</dbReference>
<comment type="caution">
    <text evidence="12">The sequence shown here is derived from an EMBL/GenBank/DDBJ whole genome shotgun (WGS) entry which is preliminary data.</text>
</comment>
<dbReference type="EMBL" id="NPEZ01000001">
    <property type="protein sequence ID" value="OZT78174.1"/>
    <property type="molecule type" value="Genomic_DNA"/>
</dbReference>
<proteinExistence type="inferred from homology"/>
<evidence type="ECO:0000256" key="4">
    <source>
        <dbReference type="ARBA" id="ARBA00022679"/>
    </source>
</evidence>
<keyword evidence="7 11" id="KW-0418">Kinase</keyword>
<keyword evidence="5 11" id="KW-0479">Metal-binding</keyword>
<reference evidence="13" key="4">
    <citation type="submission" date="2020-04" db="EMBL/GenBank/DDBJ databases">
        <authorList>
            <person name="Tanveer F."/>
            <person name="Xie Y."/>
            <person name="Shinwari Z.K."/>
        </authorList>
    </citation>
    <scope>NUCLEOTIDE SEQUENCE</scope>
    <source>
        <strain evidence="13">MOSEL-ME25</strain>
    </source>
</reference>
<dbReference type="InterPro" id="IPR000417">
    <property type="entry name" value="Hyethyz_kinase"/>
</dbReference>
<dbReference type="OrthoDB" id="9778146at2"/>
<evidence type="ECO:0000256" key="5">
    <source>
        <dbReference type="ARBA" id="ARBA00022723"/>
    </source>
</evidence>
<dbReference type="InterPro" id="IPR029056">
    <property type="entry name" value="Ribokinase-like"/>
</dbReference>
<evidence type="ECO:0000313" key="12">
    <source>
        <dbReference type="EMBL" id="KIH71811.1"/>
    </source>
</evidence>
<comment type="pathway">
    <text evidence="3 11">Cofactor biosynthesis; thiamine diphosphate biosynthesis; 4-methyl-5-(2-phosphoethyl)-thiazole from 5-(2-hydroxyethyl)-4-methylthiazole: step 1/1.</text>
</comment>
<dbReference type="HAMAP" id="MF_00228">
    <property type="entry name" value="Thz_kinase"/>
    <property type="match status" value="1"/>
</dbReference>
<keyword evidence="10 11" id="KW-0784">Thiamine biosynthesis</keyword>
<dbReference type="Proteomes" id="UP000216682">
    <property type="component" value="Unassembled WGS sequence"/>
</dbReference>
<dbReference type="GO" id="GO:0009229">
    <property type="term" value="P:thiamine diphosphate biosynthetic process"/>
    <property type="evidence" value="ECO:0007669"/>
    <property type="project" value="UniProtKB-UniRule"/>
</dbReference>
<evidence type="ECO:0000256" key="2">
    <source>
        <dbReference type="ARBA" id="ARBA00001946"/>
    </source>
</evidence>
<dbReference type="Proteomes" id="UP000031546">
    <property type="component" value="Unassembled WGS sequence"/>
</dbReference>
<evidence type="ECO:0000256" key="6">
    <source>
        <dbReference type="ARBA" id="ARBA00022741"/>
    </source>
</evidence>
<dbReference type="AlphaFoldDB" id="A0A0C2HQL0"/>
<dbReference type="Proteomes" id="UP000527860">
    <property type="component" value="Unassembled WGS sequence"/>
</dbReference>
<dbReference type="SUPFAM" id="SSF53613">
    <property type="entry name" value="Ribokinase-like"/>
    <property type="match status" value="1"/>
</dbReference>
<dbReference type="Pfam" id="PF02110">
    <property type="entry name" value="HK"/>
    <property type="match status" value="1"/>
</dbReference>
<feature type="binding site" evidence="11">
    <location>
        <position position="160"/>
    </location>
    <ligand>
        <name>ATP</name>
        <dbReference type="ChEBI" id="CHEBI:30616"/>
    </ligand>
</feature>
<protein>
    <recommendedName>
        <fullName evidence="11">Hydroxyethylthiazole kinase</fullName>
        <ecNumber evidence="11">2.7.1.50</ecNumber>
    </recommendedName>
    <alternativeName>
        <fullName evidence="11">4-methyl-5-beta-hydroxyethylthiazole kinase</fullName>
        <shortName evidence="11">TH kinase</shortName>
        <shortName evidence="11">Thz kinase</shortName>
    </alternativeName>
</protein>
<evidence type="ECO:0000256" key="3">
    <source>
        <dbReference type="ARBA" id="ARBA00004868"/>
    </source>
</evidence>
<accession>A0A0C2HQL0</accession>
<gene>
    <name evidence="11 13" type="primary">thiM</name>
    <name evidence="14" type="ORF">CFN03_02510</name>
    <name evidence="13" type="ORF">F7P68_0000140</name>
    <name evidence="12" type="ORF">SN16_00135</name>
</gene>
<dbReference type="GO" id="GO:0000287">
    <property type="term" value="F:magnesium ion binding"/>
    <property type="evidence" value="ECO:0007669"/>
    <property type="project" value="UniProtKB-UniRule"/>
</dbReference>
<dbReference type="STRING" id="45670.SN16_00135"/>
<evidence type="ECO:0000256" key="7">
    <source>
        <dbReference type="ARBA" id="ARBA00022777"/>
    </source>
</evidence>
<dbReference type="CDD" id="cd01170">
    <property type="entry name" value="THZ_kinase"/>
    <property type="match status" value="1"/>
</dbReference>
<comment type="cofactor">
    <cofactor evidence="2 11">
        <name>Mg(2+)</name>
        <dbReference type="ChEBI" id="CHEBI:18420"/>
    </cofactor>
</comment>
<dbReference type="EMBL" id="JXII01000001">
    <property type="protein sequence ID" value="KIH71811.1"/>
    <property type="molecule type" value="Genomic_DNA"/>
</dbReference>
<evidence type="ECO:0000256" key="10">
    <source>
        <dbReference type="ARBA" id="ARBA00022977"/>
    </source>
</evidence>
<comment type="similarity">
    <text evidence="11">Belongs to the Thz kinase family.</text>
</comment>
<evidence type="ECO:0000256" key="9">
    <source>
        <dbReference type="ARBA" id="ARBA00022842"/>
    </source>
</evidence>
<comment type="catalytic activity">
    <reaction evidence="1 11">
        <text>5-(2-hydroxyethyl)-4-methylthiazole + ATP = 4-methyl-5-(2-phosphooxyethyl)-thiazole + ADP + H(+)</text>
        <dbReference type="Rhea" id="RHEA:24212"/>
        <dbReference type="ChEBI" id="CHEBI:15378"/>
        <dbReference type="ChEBI" id="CHEBI:17957"/>
        <dbReference type="ChEBI" id="CHEBI:30616"/>
        <dbReference type="ChEBI" id="CHEBI:58296"/>
        <dbReference type="ChEBI" id="CHEBI:456216"/>
        <dbReference type="EC" id="2.7.1.50"/>
    </reaction>
</comment>
<dbReference type="UniPathway" id="UPA00060">
    <property type="reaction ID" value="UER00139"/>
</dbReference>
<keyword evidence="8 11" id="KW-0067">ATP-binding</keyword>
<dbReference type="GO" id="GO:0004417">
    <property type="term" value="F:hydroxyethylthiazole kinase activity"/>
    <property type="evidence" value="ECO:0007669"/>
    <property type="project" value="UniProtKB-UniRule"/>
</dbReference>
<reference evidence="17" key="3">
    <citation type="submission" date="2020-04" db="EMBL/GenBank/DDBJ databases">
        <title>Genome analysis and biological profiling of marine Cellulosimicrobium funkei MOSEL-ME6.</title>
        <authorList>
            <person name="Tanveer F."/>
            <person name="Xie Y."/>
            <person name="Shinwari Z.K."/>
        </authorList>
    </citation>
    <scope>NUCLEOTIDE SEQUENCE [LARGE SCALE GENOMIC DNA]</scope>
    <source>
        <strain evidence="17">MOSEL-ME25</strain>
    </source>
</reference>
<dbReference type="EMBL" id="JABEVU030000001">
    <property type="protein sequence ID" value="MDB0578943.1"/>
    <property type="molecule type" value="Genomic_DNA"/>
</dbReference>
<dbReference type="GO" id="GO:0005524">
    <property type="term" value="F:ATP binding"/>
    <property type="evidence" value="ECO:0007669"/>
    <property type="project" value="UniProtKB-UniRule"/>
</dbReference>
<dbReference type="PRINTS" id="PR01099">
    <property type="entry name" value="HYETHTZKNASE"/>
</dbReference>
<keyword evidence="6 11" id="KW-0547">Nucleotide-binding</keyword>
<evidence type="ECO:0000256" key="1">
    <source>
        <dbReference type="ARBA" id="ARBA00001771"/>
    </source>
</evidence>
<dbReference type="NCBIfam" id="NF006830">
    <property type="entry name" value="PRK09355.1"/>
    <property type="match status" value="1"/>
</dbReference>
<evidence type="ECO:0000313" key="16">
    <source>
        <dbReference type="Proteomes" id="UP000216682"/>
    </source>
</evidence>
<keyword evidence="4 11" id="KW-0808">Transferase</keyword>
<keyword evidence="17" id="KW-1185">Reference proteome</keyword>
<dbReference type="RefSeq" id="WP_040104588.1">
    <property type="nucleotide sequence ID" value="NZ_BMCA01000001.1"/>
</dbReference>
<feature type="binding site" evidence="11">
    <location>
        <position position="115"/>
    </location>
    <ligand>
        <name>ATP</name>
        <dbReference type="ChEBI" id="CHEBI:30616"/>
    </ligand>
</feature>
<reference evidence="14 16" key="2">
    <citation type="submission" date="2017-07" db="EMBL/GenBank/DDBJ databases">
        <title>Shotgun whole genome sequences of three halophilic bacterial isolates.</title>
        <authorList>
            <person name="Pozzo T."/>
            <person name="Higdon S.M."/>
            <person name="Quillaguaman J."/>
        </authorList>
    </citation>
    <scope>NUCLEOTIDE SEQUENCE [LARGE SCALE GENOMIC DNA]</scope>
    <source>
        <strain evidence="14 16">BU-1</strain>
    </source>
</reference>
<feature type="binding site" evidence="11">
    <location>
        <position position="39"/>
    </location>
    <ligand>
        <name>substrate</name>
    </ligand>
</feature>
<dbReference type="PIRSF" id="PIRSF000513">
    <property type="entry name" value="Thz_kinase"/>
    <property type="match status" value="1"/>
</dbReference>
<evidence type="ECO:0000313" key="17">
    <source>
        <dbReference type="Proteomes" id="UP000527860"/>
    </source>
</evidence>
<reference evidence="13 17" key="5">
    <citation type="submission" date="2022-12" db="EMBL/GenBank/DDBJ databases">
        <title>Genome analysis and biological profiling of marine Salinicoccus roseus MOSEL-ME25.</title>
        <authorList>
            <person name="Mirza F.T."/>
            <person name="Xie Y."/>
            <person name="Shinwari Z.K."/>
        </authorList>
    </citation>
    <scope>NUCLEOTIDE SEQUENCE [LARGE SCALE GENOMIC DNA]</scope>
    <source>
        <strain evidence="13 17">MOSEL-ME25</strain>
    </source>
</reference>
<sequence>MNRLERMREENPLVICITNDVVKNFTANGMLAIGASPIMSGEITESEDLMKAASALLINIGTADRAKVHLMDEMMEAADDNGVPIVFDPVGFGASRFRVDVTEDLLARHKVALIKGNAGEMLALSGSESRMKGVDSVEKTNTAEIAEAVYRKYGVPALVTGEKDALATEHGVTTMVNGHGLQGKITGSGCLLGAITAAFIGTSDTFERNAVVDAVSYYNLCAEAAAGKCAIPAPGSFIAGLIDELYLNDDTLLEDSIVGGL</sequence>
<evidence type="ECO:0000313" key="15">
    <source>
        <dbReference type="Proteomes" id="UP000031546"/>
    </source>
</evidence>
<organism evidence="12 15">
    <name type="scientific">Salinicoccus roseus</name>
    <dbReference type="NCBI Taxonomy" id="45670"/>
    <lineage>
        <taxon>Bacteria</taxon>
        <taxon>Bacillati</taxon>
        <taxon>Bacillota</taxon>
        <taxon>Bacilli</taxon>
        <taxon>Bacillales</taxon>
        <taxon>Staphylococcaceae</taxon>
        <taxon>Salinicoccus</taxon>
    </lineage>
</organism>
<evidence type="ECO:0000313" key="13">
    <source>
        <dbReference type="EMBL" id="MDB0578943.1"/>
    </source>
</evidence>
<evidence type="ECO:0000313" key="14">
    <source>
        <dbReference type="EMBL" id="OZT78174.1"/>
    </source>
</evidence>
<comment type="function">
    <text evidence="11">Catalyzes the phosphorylation of the hydroxyl group of 4-methyl-5-beta-hydroxyethylthiazole (THZ).</text>
</comment>
<dbReference type="Gene3D" id="3.40.1190.20">
    <property type="match status" value="1"/>
</dbReference>
<dbReference type="EC" id="2.7.1.50" evidence="11"/>
<evidence type="ECO:0000256" key="8">
    <source>
        <dbReference type="ARBA" id="ARBA00022840"/>
    </source>
</evidence>
<name>A0A0C2HQL0_9STAP</name>